<dbReference type="EMBL" id="QXFX01004555">
    <property type="protein sequence ID" value="KAE9063607.1"/>
    <property type="molecule type" value="Genomic_DNA"/>
</dbReference>
<organism evidence="2 3">
    <name type="scientific">Phytophthora fragariae</name>
    <dbReference type="NCBI Taxonomy" id="53985"/>
    <lineage>
        <taxon>Eukaryota</taxon>
        <taxon>Sar</taxon>
        <taxon>Stramenopiles</taxon>
        <taxon>Oomycota</taxon>
        <taxon>Peronosporomycetes</taxon>
        <taxon>Peronosporales</taxon>
        <taxon>Peronosporaceae</taxon>
        <taxon>Phytophthora</taxon>
    </lineage>
</organism>
<dbReference type="Proteomes" id="UP000488956">
    <property type="component" value="Unassembled WGS sequence"/>
</dbReference>
<feature type="region of interest" description="Disordered" evidence="1">
    <location>
        <begin position="93"/>
        <end position="126"/>
    </location>
</feature>
<name>A0A6G0JPP7_9STRA</name>
<dbReference type="AlphaFoldDB" id="A0A6G0JPP7"/>
<sequence length="126" mass="13097">MVEDADEEEEVRVPDDTDFGWDEHASKRATADLGVCPDEAEPEVGGATGAEVWTESTELDDSGGTHLTEVGYSAVGGSARAALRVTVPDSTEVAAGLTTTPTGLTPESSAETDKGAIPRDRFSTRG</sequence>
<protein>
    <submittedName>
        <fullName evidence="2">Uncharacterized protein</fullName>
    </submittedName>
</protein>
<proteinExistence type="predicted"/>
<feature type="compositionally biased region" description="Basic and acidic residues" evidence="1">
    <location>
        <begin position="11"/>
        <end position="23"/>
    </location>
</feature>
<feature type="compositionally biased region" description="Acidic residues" evidence="1">
    <location>
        <begin position="1"/>
        <end position="10"/>
    </location>
</feature>
<gene>
    <name evidence="2" type="ORF">PF010_g28929</name>
</gene>
<evidence type="ECO:0000256" key="1">
    <source>
        <dbReference type="SAM" id="MobiDB-lite"/>
    </source>
</evidence>
<accession>A0A6G0JPP7</accession>
<comment type="caution">
    <text evidence="2">The sequence shown here is derived from an EMBL/GenBank/DDBJ whole genome shotgun (WGS) entry which is preliminary data.</text>
</comment>
<evidence type="ECO:0000313" key="3">
    <source>
        <dbReference type="Proteomes" id="UP000488956"/>
    </source>
</evidence>
<evidence type="ECO:0000313" key="2">
    <source>
        <dbReference type="EMBL" id="KAE9063607.1"/>
    </source>
</evidence>
<feature type="region of interest" description="Disordered" evidence="1">
    <location>
        <begin position="1"/>
        <end position="23"/>
    </location>
</feature>
<reference evidence="2 3" key="1">
    <citation type="submission" date="2018-09" db="EMBL/GenBank/DDBJ databases">
        <title>Genomic investigation of the strawberry pathogen Phytophthora fragariae indicates pathogenicity is determined by transcriptional variation in three key races.</title>
        <authorList>
            <person name="Adams T.M."/>
            <person name="Armitage A.D."/>
            <person name="Sobczyk M.K."/>
            <person name="Bates H.J."/>
            <person name="Dunwell J.M."/>
            <person name="Nellist C.F."/>
            <person name="Harrison R.J."/>
        </authorList>
    </citation>
    <scope>NUCLEOTIDE SEQUENCE [LARGE SCALE GENOMIC DNA]</scope>
    <source>
        <strain evidence="2 3">ONT-3</strain>
    </source>
</reference>
<feature type="compositionally biased region" description="Low complexity" evidence="1">
    <location>
        <begin position="94"/>
        <end position="106"/>
    </location>
</feature>
<feature type="compositionally biased region" description="Basic and acidic residues" evidence="1">
    <location>
        <begin position="111"/>
        <end position="126"/>
    </location>
</feature>